<sequence>MYSMCETEGPYKHPVGLIAYLADVQSQAENDFIAQNVTGGARAWLGAERVGDDFRWIANVRNGNEEPGLSYTNWKQNEPNNSSGDEDCIEINRGRAGAGTWNDLKCKRKISGVCKYSISEWIEGRE</sequence>
<dbReference type="CDD" id="cd00037">
    <property type="entry name" value="CLECT"/>
    <property type="match status" value="1"/>
</dbReference>
<organism evidence="3 4">
    <name type="scientific">Holothuria leucospilota</name>
    <name type="common">Black long sea cucumber</name>
    <name type="synonym">Mertensiothuria leucospilota</name>
    <dbReference type="NCBI Taxonomy" id="206669"/>
    <lineage>
        <taxon>Eukaryota</taxon>
        <taxon>Metazoa</taxon>
        <taxon>Echinodermata</taxon>
        <taxon>Eleutherozoa</taxon>
        <taxon>Echinozoa</taxon>
        <taxon>Holothuroidea</taxon>
        <taxon>Aspidochirotacea</taxon>
        <taxon>Aspidochirotida</taxon>
        <taxon>Holothuriidae</taxon>
        <taxon>Holothuria</taxon>
    </lineage>
</organism>
<dbReference type="InterPro" id="IPR016187">
    <property type="entry name" value="CTDL_fold"/>
</dbReference>
<name>A0A9Q1BKU7_HOLLE</name>
<evidence type="ECO:0000313" key="3">
    <source>
        <dbReference type="EMBL" id="KAJ8028507.1"/>
    </source>
</evidence>
<dbReference type="InterPro" id="IPR016186">
    <property type="entry name" value="C-type_lectin-like/link_sf"/>
</dbReference>
<feature type="region of interest" description="Disordered" evidence="1">
    <location>
        <begin position="68"/>
        <end position="88"/>
    </location>
</feature>
<evidence type="ECO:0000256" key="1">
    <source>
        <dbReference type="SAM" id="MobiDB-lite"/>
    </source>
</evidence>
<dbReference type="Pfam" id="PF00059">
    <property type="entry name" value="Lectin_C"/>
    <property type="match status" value="1"/>
</dbReference>
<dbReference type="OrthoDB" id="10255512at2759"/>
<protein>
    <submittedName>
        <fullName evidence="3">E-selectin</fullName>
    </submittedName>
</protein>
<evidence type="ECO:0000313" key="4">
    <source>
        <dbReference type="Proteomes" id="UP001152320"/>
    </source>
</evidence>
<dbReference type="PROSITE" id="PS50041">
    <property type="entry name" value="C_TYPE_LECTIN_2"/>
    <property type="match status" value="1"/>
</dbReference>
<dbReference type="InterPro" id="IPR001304">
    <property type="entry name" value="C-type_lectin-like"/>
</dbReference>
<keyword evidence="4" id="KW-1185">Reference proteome</keyword>
<proteinExistence type="predicted"/>
<comment type="caution">
    <text evidence="3">The sequence shown here is derived from an EMBL/GenBank/DDBJ whole genome shotgun (WGS) entry which is preliminary data.</text>
</comment>
<dbReference type="PANTHER" id="PTHR22803">
    <property type="entry name" value="MANNOSE, PHOSPHOLIPASE, LECTIN RECEPTOR RELATED"/>
    <property type="match status" value="1"/>
</dbReference>
<dbReference type="SUPFAM" id="SSF56436">
    <property type="entry name" value="C-type lectin-like"/>
    <property type="match status" value="1"/>
</dbReference>
<evidence type="ECO:0000259" key="2">
    <source>
        <dbReference type="PROSITE" id="PS50041"/>
    </source>
</evidence>
<feature type="compositionally biased region" description="Polar residues" evidence="1">
    <location>
        <begin position="70"/>
        <end position="83"/>
    </location>
</feature>
<accession>A0A9Q1BKU7</accession>
<dbReference type="InterPro" id="IPR050111">
    <property type="entry name" value="C-type_lectin/snaclec_domain"/>
</dbReference>
<reference evidence="3" key="1">
    <citation type="submission" date="2021-10" db="EMBL/GenBank/DDBJ databases">
        <title>Tropical sea cucumber genome reveals ecological adaptation and Cuvierian tubules defense mechanism.</title>
        <authorList>
            <person name="Chen T."/>
        </authorList>
    </citation>
    <scope>NUCLEOTIDE SEQUENCE</scope>
    <source>
        <strain evidence="3">Nanhai2018</strain>
        <tissue evidence="3">Muscle</tissue>
    </source>
</reference>
<feature type="domain" description="C-type lectin" evidence="2">
    <location>
        <begin position="5"/>
        <end position="115"/>
    </location>
</feature>
<dbReference type="AlphaFoldDB" id="A0A9Q1BKU7"/>
<dbReference type="Gene3D" id="3.10.100.10">
    <property type="entry name" value="Mannose-Binding Protein A, subunit A"/>
    <property type="match status" value="1"/>
</dbReference>
<dbReference type="Proteomes" id="UP001152320">
    <property type="component" value="Chromosome 15"/>
</dbReference>
<dbReference type="SMART" id="SM00034">
    <property type="entry name" value="CLECT"/>
    <property type="match status" value="1"/>
</dbReference>
<dbReference type="EMBL" id="JAIZAY010000015">
    <property type="protein sequence ID" value="KAJ8028507.1"/>
    <property type="molecule type" value="Genomic_DNA"/>
</dbReference>
<gene>
    <name evidence="3" type="ORF">HOLleu_30762</name>
</gene>